<dbReference type="EMBL" id="UYSG01011652">
    <property type="protein sequence ID" value="VDL63204.1"/>
    <property type="molecule type" value="Genomic_DNA"/>
</dbReference>
<evidence type="ECO:0000313" key="1">
    <source>
        <dbReference type="EMBL" id="VDL63204.1"/>
    </source>
</evidence>
<dbReference type="SUPFAM" id="SSF117281">
    <property type="entry name" value="Kelch motif"/>
    <property type="match status" value="2"/>
</dbReference>
<protein>
    <submittedName>
        <fullName evidence="3">Galactose oxidase</fullName>
    </submittedName>
</protein>
<dbReference type="Gene3D" id="2.120.10.80">
    <property type="entry name" value="Kelch-type beta propeller"/>
    <property type="match status" value="2"/>
</dbReference>
<proteinExistence type="predicted"/>
<accession>A0A0R3SXB8</accession>
<dbReference type="OrthoDB" id="6282652at2759"/>
<evidence type="ECO:0000313" key="2">
    <source>
        <dbReference type="Proteomes" id="UP000274504"/>
    </source>
</evidence>
<organism evidence="3">
    <name type="scientific">Hymenolepis diminuta</name>
    <name type="common">Rat tapeworm</name>
    <dbReference type="NCBI Taxonomy" id="6216"/>
    <lineage>
        <taxon>Eukaryota</taxon>
        <taxon>Metazoa</taxon>
        <taxon>Spiralia</taxon>
        <taxon>Lophotrochozoa</taxon>
        <taxon>Platyhelminthes</taxon>
        <taxon>Cestoda</taxon>
        <taxon>Eucestoda</taxon>
        <taxon>Cyclophyllidea</taxon>
        <taxon>Hymenolepididae</taxon>
        <taxon>Hymenolepis</taxon>
    </lineage>
</organism>
<dbReference type="GO" id="GO:0080037">
    <property type="term" value="P:negative regulation of cytokinin-activated signaling pathway"/>
    <property type="evidence" value="ECO:0007669"/>
    <property type="project" value="InterPro"/>
</dbReference>
<dbReference type="AlphaFoldDB" id="A0A0R3SXB8"/>
<name>A0A0R3SXB8_HYMDI</name>
<gene>
    <name evidence="1" type="ORF">HDID_LOCUS10379</name>
</gene>
<dbReference type="Proteomes" id="UP000274504">
    <property type="component" value="Unassembled WGS sequence"/>
</dbReference>
<evidence type="ECO:0000313" key="3">
    <source>
        <dbReference type="WBParaSite" id="HDID_0001038101-mRNA-1"/>
    </source>
</evidence>
<dbReference type="PANTHER" id="PTHR46407:SF3">
    <property type="entry name" value="OS02G0208700 PROTEIN"/>
    <property type="match status" value="1"/>
</dbReference>
<dbReference type="WBParaSite" id="HDID_0001038101-mRNA-1">
    <property type="protein sequence ID" value="HDID_0001038101-mRNA-1"/>
    <property type="gene ID" value="HDID_0001038101"/>
</dbReference>
<reference evidence="3" key="1">
    <citation type="submission" date="2017-02" db="UniProtKB">
        <authorList>
            <consortium name="WormBaseParasite"/>
        </authorList>
    </citation>
    <scope>IDENTIFICATION</scope>
</reference>
<sequence>MQNAFSSRWSPPPPMIEERTLCAAVSIANTSVLVIGGIGRNQVGHRSTELLTQLAGEEGGGGGEKWQWRPFSPINEEQGGAILAAYLQGRIYVIDCEEYVDAMEMLDVTADGQWTSLTSNGWSLCQPLRVLPIATSIEATYDDKRLHQKRLFSCNNLTPHPVKSEAHTNTPSVLQEVEVRNLPVSYKAFQYSCLSPKQTHTPSRPFDLTAANYANHCSNDVITEGRWLAEAWKTAKKQTIASSSMPSSSTEAKGQSTKYGDFRFSLFESQERLATLGPKRVCILNPECTEVEIEHQLPVRGYRNVVAFQNKLVFIGGRRSENNPDSKGVDVMDISTGQVSSLPDMIKARYFSDAVATENQIFVFGTGRWSLLPPMIDERFRCAAVNIPDSGILVIGGIGRNQLPLRSTELLTRRSGEGGGGGGDKWQWLPYPPMNKEHSGHPLAVYFQGRVYVVGYMEVVNEMEMLDVAAGSQWTSLTTFSQRPRLIIYSMTKVGNELLIKTTACQMEKKGICSCREVDHGSFKMMESPIWTQSSLLREQRHFLECCIPANIFNEYEDFMK</sequence>
<dbReference type="GO" id="GO:2000762">
    <property type="term" value="P:regulation of phenylpropanoid metabolic process"/>
    <property type="evidence" value="ECO:0007669"/>
    <property type="project" value="InterPro"/>
</dbReference>
<reference evidence="1 2" key="2">
    <citation type="submission" date="2018-11" db="EMBL/GenBank/DDBJ databases">
        <authorList>
            <consortium name="Pathogen Informatics"/>
        </authorList>
    </citation>
    <scope>NUCLEOTIDE SEQUENCE [LARGE SCALE GENOMIC DNA]</scope>
</reference>
<dbReference type="InterPro" id="IPR044595">
    <property type="entry name" value="KMD1-4"/>
</dbReference>
<dbReference type="InterPro" id="IPR015915">
    <property type="entry name" value="Kelch-typ_b-propeller"/>
</dbReference>
<dbReference type="PANTHER" id="PTHR46407">
    <property type="entry name" value="OS02G0208700 PROTEIN"/>
    <property type="match status" value="1"/>
</dbReference>